<keyword evidence="3" id="KW-0812">Transmembrane</keyword>
<proteinExistence type="predicted"/>
<dbReference type="PROSITE" id="PS50887">
    <property type="entry name" value="GGDEF"/>
    <property type="match status" value="1"/>
</dbReference>
<keyword evidence="3" id="KW-0472">Membrane</keyword>
<dbReference type="SMART" id="SM00267">
    <property type="entry name" value="GGDEF"/>
    <property type="match status" value="1"/>
</dbReference>
<dbReference type="Gene3D" id="3.30.70.270">
    <property type="match status" value="1"/>
</dbReference>
<dbReference type="PANTHER" id="PTHR45138">
    <property type="entry name" value="REGULATORY COMPONENTS OF SENSORY TRANSDUCTION SYSTEM"/>
    <property type="match status" value="1"/>
</dbReference>
<feature type="transmembrane region" description="Helical" evidence="3">
    <location>
        <begin position="114"/>
        <end position="135"/>
    </location>
</feature>
<dbReference type="InterPro" id="IPR000160">
    <property type="entry name" value="GGDEF_dom"/>
</dbReference>
<accession>A0ABS2WB72</accession>
<dbReference type="EMBL" id="JAFFZP010000030">
    <property type="protein sequence ID" value="MBN0988964.1"/>
    <property type="molecule type" value="Genomic_DNA"/>
</dbReference>
<dbReference type="SUPFAM" id="SSF55073">
    <property type="entry name" value="Nucleotide cyclase"/>
    <property type="match status" value="1"/>
</dbReference>
<dbReference type="InterPro" id="IPR043128">
    <property type="entry name" value="Rev_trsase/Diguanyl_cyclase"/>
</dbReference>
<gene>
    <name evidence="5" type="ORF">JW498_16450</name>
</gene>
<sequence length="386" mass="43272">MTSEQAYFFTVALINLVLAFSGTRIKDPEGKQRSILFFILAFAANFLSWFIYVFDIGVTLKIISVLLSSVFIWGMVVFSYKRCECSLPVAFISAIFLINCVALSYFTYAEQLYNALHVSALFVPLAFCMMGYLFLKIKQHRNPSDIILAYACFFMAVIVASRSLLLKLSPELFSATVISSQIIWPAFSVISGVFALLSYTEEVQFKLQQESNTDQLTGLANRRSMDRTLNKEWARADRHQRPLALMMLDVDFFKNYNDQYGHQAGDDCLKAVAQCLLSSCQRAGELAVRYGGEEFLLILPETDITAAKALSKKICASIAELEIPHHSSPQGVITLSSGIAVVSDHNYQNIDELLRAADSALYQAKQNGRNQTQIAQKITFNKPILF</sequence>
<evidence type="ECO:0000256" key="3">
    <source>
        <dbReference type="SAM" id="Phobius"/>
    </source>
</evidence>
<dbReference type="EC" id="2.7.7.65" evidence="1"/>
<evidence type="ECO:0000313" key="5">
    <source>
        <dbReference type="EMBL" id="MBN0988964.1"/>
    </source>
</evidence>
<reference evidence="5 6" key="1">
    <citation type="submission" date="2021-02" db="EMBL/GenBank/DDBJ databases">
        <title>A novel species of genus Amphritea isolated from a fishpond in China.</title>
        <authorList>
            <person name="Lu H."/>
        </authorList>
    </citation>
    <scope>NUCLEOTIDE SEQUENCE [LARGE SCALE GENOMIC DNA]</scope>
    <source>
        <strain evidence="5 6">RP18W</strain>
    </source>
</reference>
<evidence type="ECO:0000313" key="6">
    <source>
        <dbReference type="Proteomes" id="UP000760472"/>
    </source>
</evidence>
<feature type="transmembrane region" description="Helical" evidence="3">
    <location>
        <begin position="172"/>
        <end position="197"/>
    </location>
</feature>
<evidence type="ECO:0000259" key="4">
    <source>
        <dbReference type="PROSITE" id="PS50887"/>
    </source>
</evidence>
<dbReference type="InterPro" id="IPR029787">
    <property type="entry name" value="Nucleotide_cyclase"/>
</dbReference>
<organism evidence="5 6">
    <name type="scientific">Amphritea pacifica</name>
    <dbReference type="NCBI Taxonomy" id="2811233"/>
    <lineage>
        <taxon>Bacteria</taxon>
        <taxon>Pseudomonadati</taxon>
        <taxon>Pseudomonadota</taxon>
        <taxon>Gammaproteobacteria</taxon>
        <taxon>Oceanospirillales</taxon>
        <taxon>Oceanospirillaceae</taxon>
        <taxon>Amphritea</taxon>
    </lineage>
</organism>
<dbReference type="CDD" id="cd01949">
    <property type="entry name" value="GGDEF"/>
    <property type="match status" value="1"/>
</dbReference>
<feature type="transmembrane region" description="Helical" evidence="3">
    <location>
        <begin position="35"/>
        <end position="54"/>
    </location>
</feature>
<feature type="transmembrane region" description="Helical" evidence="3">
    <location>
        <begin position="147"/>
        <end position="166"/>
    </location>
</feature>
<evidence type="ECO:0000256" key="2">
    <source>
        <dbReference type="ARBA" id="ARBA00034247"/>
    </source>
</evidence>
<dbReference type="InterPro" id="IPR050469">
    <property type="entry name" value="Diguanylate_Cyclase"/>
</dbReference>
<dbReference type="RefSeq" id="WP_205208669.1">
    <property type="nucleotide sequence ID" value="NZ_JAFFZO010000001.1"/>
</dbReference>
<name>A0ABS2WB72_9GAMM</name>
<dbReference type="NCBIfam" id="TIGR00254">
    <property type="entry name" value="GGDEF"/>
    <property type="match status" value="1"/>
</dbReference>
<feature type="domain" description="GGDEF" evidence="4">
    <location>
        <begin position="241"/>
        <end position="377"/>
    </location>
</feature>
<protein>
    <recommendedName>
        <fullName evidence="1">diguanylate cyclase</fullName>
        <ecNumber evidence="1">2.7.7.65</ecNumber>
    </recommendedName>
</protein>
<dbReference type="Pfam" id="PF00990">
    <property type="entry name" value="GGDEF"/>
    <property type="match status" value="1"/>
</dbReference>
<keyword evidence="3" id="KW-1133">Transmembrane helix</keyword>
<feature type="transmembrane region" description="Helical" evidence="3">
    <location>
        <begin position="87"/>
        <end position="108"/>
    </location>
</feature>
<keyword evidence="6" id="KW-1185">Reference proteome</keyword>
<comment type="caution">
    <text evidence="5">The sequence shown here is derived from an EMBL/GenBank/DDBJ whole genome shotgun (WGS) entry which is preliminary data.</text>
</comment>
<feature type="transmembrane region" description="Helical" evidence="3">
    <location>
        <begin position="60"/>
        <end position="80"/>
    </location>
</feature>
<dbReference type="Proteomes" id="UP000760472">
    <property type="component" value="Unassembled WGS sequence"/>
</dbReference>
<feature type="transmembrane region" description="Helical" evidence="3">
    <location>
        <begin position="6"/>
        <end position="23"/>
    </location>
</feature>
<comment type="catalytic activity">
    <reaction evidence="2">
        <text>2 GTP = 3',3'-c-di-GMP + 2 diphosphate</text>
        <dbReference type="Rhea" id="RHEA:24898"/>
        <dbReference type="ChEBI" id="CHEBI:33019"/>
        <dbReference type="ChEBI" id="CHEBI:37565"/>
        <dbReference type="ChEBI" id="CHEBI:58805"/>
        <dbReference type="EC" id="2.7.7.65"/>
    </reaction>
</comment>
<dbReference type="PANTHER" id="PTHR45138:SF9">
    <property type="entry name" value="DIGUANYLATE CYCLASE DGCM-RELATED"/>
    <property type="match status" value="1"/>
</dbReference>
<evidence type="ECO:0000256" key="1">
    <source>
        <dbReference type="ARBA" id="ARBA00012528"/>
    </source>
</evidence>